<comment type="caution">
    <text evidence="2">The sequence shown here is derived from an EMBL/GenBank/DDBJ whole genome shotgun (WGS) entry which is preliminary data.</text>
</comment>
<reference evidence="2 3" key="1">
    <citation type="submission" date="2016-10" db="EMBL/GenBank/DDBJ databases">
        <title>The genome sequence of Colletotrichum fioriniae PJ7.</title>
        <authorList>
            <person name="Baroncelli R."/>
        </authorList>
    </citation>
    <scope>NUCLEOTIDE SEQUENCE [LARGE SCALE GENOMIC DNA]</scope>
    <source>
        <strain evidence="2 3">IMI 384185</strain>
    </source>
</reference>
<evidence type="ECO:0000256" key="1">
    <source>
        <dbReference type="SAM" id="MobiDB-lite"/>
    </source>
</evidence>
<organism evidence="2 3">
    <name type="scientific">Colletotrichum paranaense</name>
    <dbReference type="NCBI Taxonomy" id="1914294"/>
    <lineage>
        <taxon>Eukaryota</taxon>
        <taxon>Fungi</taxon>
        <taxon>Dikarya</taxon>
        <taxon>Ascomycota</taxon>
        <taxon>Pezizomycotina</taxon>
        <taxon>Sordariomycetes</taxon>
        <taxon>Hypocreomycetidae</taxon>
        <taxon>Glomerellales</taxon>
        <taxon>Glomerellaceae</taxon>
        <taxon>Colletotrichum</taxon>
        <taxon>Colletotrichum acutatum species complex</taxon>
    </lineage>
</organism>
<dbReference type="GeneID" id="85373667"/>
<dbReference type="EMBL" id="MOPA01000004">
    <property type="protein sequence ID" value="KAK1542103.1"/>
    <property type="molecule type" value="Genomic_DNA"/>
</dbReference>
<accession>A0ABQ9SRE7</accession>
<proteinExistence type="predicted"/>
<evidence type="ECO:0000313" key="2">
    <source>
        <dbReference type="EMBL" id="KAK1542103.1"/>
    </source>
</evidence>
<keyword evidence="3" id="KW-1185">Reference proteome</keyword>
<feature type="region of interest" description="Disordered" evidence="1">
    <location>
        <begin position="88"/>
        <end position="109"/>
    </location>
</feature>
<dbReference type="RefSeq" id="XP_060351234.1">
    <property type="nucleotide sequence ID" value="XM_060489768.1"/>
</dbReference>
<sequence length="153" mass="17465">MVRTFAIRILRRAQLSFGSRQSSAACETLISIKTEKKPEHRTRGQNRTWASDTRELRKRKHLGGPTGTVHTEMRRKVEVESLTADFFTAETDEDATREEAQQTKMKPEHTSAVLTHRIYSQGKTLSSDALYLMILNSPEEAQDANQDIKKTFV</sequence>
<feature type="region of interest" description="Disordered" evidence="1">
    <location>
        <begin position="37"/>
        <end position="69"/>
    </location>
</feature>
<name>A0ABQ9SRE7_9PEZI</name>
<protein>
    <submittedName>
        <fullName evidence="2">Uncharacterized protein</fullName>
    </submittedName>
</protein>
<gene>
    <name evidence="2" type="ORF">CPAR01_05490</name>
</gene>
<feature type="compositionally biased region" description="Basic and acidic residues" evidence="1">
    <location>
        <begin position="97"/>
        <end position="109"/>
    </location>
</feature>
<dbReference type="Proteomes" id="UP001241169">
    <property type="component" value="Unassembled WGS sequence"/>
</dbReference>
<evidence type="ECO:0000313" key="3">
    <source>
        <dbReference type="Proteomes" id="UP001241169"/>
    </source>
</evidence>